<evidence type="ECO:0000256" key="3">
    <source>
        <dbReference type="ARBA" id="ARBA00023239"/>
    </source>
</evidence>
<dbReference type="Proteomes" id="UP001320148">
    <property type="component" value="Chromosome"/>
</dbReference>
<dbReference type="SUPFAM" id="SSF53686">
    <property type="entry name" value="Tryptophan synthase beta subunit-like PLP-dependent enzymes"/>
    <property type="match status" value="1"/>
</dbReference>
<evidence type="ECO:0000256" key="1">
    <source>
        <dbReference type="ARBA" id="ARBA00001933"/>
    </source>
</evidence>
<gene>
    <name evidence="5" type="ORF">DSLASN_34370</name>
</gene>
<dbReference type="Pfam" id="PF00291">
    <property type="entry name" value="PALP"/>
    <property type="match status" value="1"/>
</dbReference>
<keyword evidence="2" id="KW-0663">Pyridoxal phosphate</keyword>
<dbReference type="EMBL" id="AP024488">
    <property type="protein sequence ID" value="BCS97805.1"/>
    <property type="molecule type" value="Genomic_DNA"/>
</dbReference>
<dbReference type="Gene3D" id="3.40.50.1100">
    <property type="match status" value="2"/>
</dbReference>
<sequence>MVHYIDPQTQETYLIEQPIWRSPSGHPLMLTELPGINRGDIDTSTRSIWRYRAAFPFQVSDPITMGEGCTPLVKKEIDGATCHFKLEWFAPTGSFKDRGTSAMLSMLRQQGINHVLEDSSGNGGCSVAGYGAAGGMKTRICVPDSTSPSKIAQVRAYGAEVILVPGPREATEAAAIEMSTEIFYASHNWHPFFLQGTKTLGYEIWEDFGFTLPDNIIIPGGAGSNLLGCFLAFKELMAAGEIQKMPRLFLSQPAHCAPVHASFQAGADGPVPTEFAPTVAEGTAIKCPIRMKEMLTALRESNGGTVAIPEKEIIEASLALAKTGLYTEPTSAHAGAAFVKLIKAGTIKASEKTVVILTGTGLKTTPFYEAELSSRRD</sequence>
<evidence type="ECO:0000259" key="4">
    <source>
        <dbReference type="Pfam" id="PF00291"/>
    </source>
</evidence>
<comment type="cofactor">
    <cofactor evidence="1">
        <name>pyridoxal 5'-phosphate</name>
        <dbReference type="ChEBI" id="CHEBI:597326"/>
    </cofactor>
</comment>
<keyword evidence="6" id="KW-1185">Reference proteome</keyword>
<protein>
    <submittedName>
        <fullName evidence="5">Threonine synthase</fullName>
    </submittedName>
</protein>
<dbReference type="RefSeq" id="WP_236889212.1">
    <property type="nucleotide sequence ID" value="NZ_AP024488.1"/>
</dbReference>
<accession>A0ABN6FB91</accession>
<evidence type="ECO:0000256" key="2">
    <source>
        <dbReference type="ARBA" id="ARBA00022898"/>
    </source>
</evidence>
<name>A0ABN6FB91_9BACT</name>
<proteinExistence type="predicted"/>
<dbReference type="PANTHER" id="PTHR48078:SF6">
    <property type="entry name" value="L-THREONINE DEHYDRATASE CATABOLIC TDCB"/>
    <property type="match status" value="1"/>
</dbReference>
<dbReference type="CDD" id="cd01563">
    <property type="entry name" value="Thr-synth_1"/>
    <property type="match status" value="1"/>
</dbReference>
<reference evidence="5 6" key="1">
    <citation type="submission" date="2021-02" db="EMBL/GenBank/DDBJ databases">
        <title>Complete genome of Desulfoluna sp. strain ASN36.</title>
        <authorList>
            <person name="Takahashi A."/>
            <person name="Kojima H."/>
            <person name="Fukui M."/>
        </authorList>
    </citation>
    <scope>NUCLEOTIDE SEQUENCE [LARGE SCALE GENOMIC DNA]</scope>
    <source>
        <strain evidence="5 6">ASN36</strain>
    </source>
</reference>
<dbReference type="InterPro" id="IPR001926">
    <property type="entry name" value="TrpB-like_PALP"/>
</dbReference>
<keyword evidence="3" id="KW-0456">Lyase</keyword>
<dbReference type="PANTHER" id="PTHR48078">
    <property type="entry name" value="THREONINE DEHYDRATASE, MITOCHONDRIAL-RELATED"/>
    <property type="match status" value="1"/>
</dbReference>
<organism evidence="5 6">
    <name type="scientific">Desulfoluna limicola</name>
    <dbReference type="NCBI Taxonomy" id="2810562"/>
    <lineage>
        <taxon>Bacteria</taxon>
        <taxon>Pseudomonadati</taxon>
        <taxon>Thermodesulfobacteriota</taxon>
        <taxon>Desulfobacteria</taxon>
        <taxon>Desulfobacterales</taxon>
        <taxon>Desulfolunaceae</taxon>
        <taxon>Desulfoluna</taxon>
    </lineage>
</organism>
<dbReference type="InterPro" id="IPR050147">
    <property type="entry name" value="Ser/Thr_Dehydratase"/>
</dbReference>
<evidence type="ECO:0000313" key="6">
    <source>
        <dbReference type="Proteomes" id="UP001320148"/>
    </source>
</evidence>
<dbReference type="InterPro" id="IPR036052">
    <property type="entry name" value="TrpB-like_PALP_sf"/>
</dbReference>
<evidence type="ECO:0000313" key="5">
    <source>
        <dbReference type="EMBL" id="BCS97805.1"/>
    </source>
</evidence>
<feature type="domain" description="Tryptophan synthase beta chain-like PALP" evidence="4">
    <location>
        <begin position="63"/>
        <end position="359"/>
    </location>
</feature>